<evidence type="ECO:0000256" key="1">
    <source>
        <dbReference type="ARBA" id="ARBA00004651"/>
    </source>
</evidence>
<dbReference type="PROSITE" id="PS00216">
    <property type="entry name" value="SUGAR_TRANSPORT_1"/>
    <property type="match status" value="1"/>
</dbReference>
<feature type="transmembrane region" description="Helical" evidence="10">
    <location>
        <begin position="455"/>
        <end position="481"/>
    </location>
</feature>
<dbReference type="Pfam" id="PF07690">
    <property type="entry name" value="MFS_1"/>
    <property type="match status" value="1"/>
</dbReference>
<gene>
    <name evidence="12" type="ORF">GKO32_14445</name>
</gene>
<evidence type="ECO:0000256" key="5">
    <source>
        <dbReference type="ARBA" id="ARBA00022692"/>
    </source>
</evidence>
<sequence length="499" mass="53164">MGRSPDRRRPEPRPAPRAGISRLPDRRRQLALRRRGLRGLVTHQKDVLAMTQSSSPEAARRARRNVRLGSLGAALEYYDFVAYLYVATLIGKAFFPADLSPTVRLVQTLALYSTGLLIRPVAGIIIARVADRVGRKRLFIFTVALMSVATLLIGVLPTYDQVGWPAPVLLLLLRLAQGCAVGGELPAAAVFVTEHAPPGGVARAGAFQQMTAYSGFLLGAGAGFFSGLVATHLTPGAPSLAWRLPFIIGGVLGFVSLYLRRRLDETPEFVREQGEGARRPSAPVRQVLAEHRPAVLFAVLVVFALTLVNVTYFNYWPTYLQTTLHYPATTSLAASLVAIAGAMAAMPVWGLVADRYGWRTMLLWAGLSSAATTVLLLVVLPGLPPGSGLAVWIQLPAAMTAGGIAAAVPSLISAIFPTEVRQTGYSVPYNIVVALLGGFLNLILVWLVATVGTGAPMYVVLAACVLTVAAALVVGGIRLYLGRGARPAQEIPVRAGLEQ</sequence>
<evidence type="ECO:0000313" key="12">
    <source>
        <dbReference type="EMBL" id="MTD55173.1"/>
    </source>
</evidence>
<evidence type="ECO:0000313" key="13">
    <source>
        <dbReference type="Proteomes" id="UP000440096"/>
    </source>
</evidence>
<feature type="transmembrane region" description="Helical" evidence="10">
    <location>
        <begin position="389"/>
        <end position="415"/>
    </location>
</feature>
<keyword evidence="4" id="KW-1003">Cell membrane</keyword>
<keyword evidence="6" id="KW-0769">Symport</keyword>
<dbReference type="EMBL" id="WMBA01000018">
    <property type="protein sequence ID" value="MTD55173.1"/>
    <property type="molecule type" value="Genomic_DNA"/>
</dbReference>
<reference evidence="12 13" key="1">
    <citation type="submission" date="2019-11" db="EMBL/GenBank/DDBJ databases">
        <title>Draft genome of Amycolatopsis RM579.</title>
        <authorList>
            <person name="Duangmal K."/>
            <person name="Mingma R."/>
        </authorList>
    </citation>
    <scope>NUCLEOTIDE SEQUENCE [LARGE SCALE GENOMIC DNA]</scope>
    <source>
        <strain evidence="12 13">RM579</strain>
    </source>
</reference>
<dbReference type="SUPFAM" id="SSF103473">
    <property type="entry name" value="MFS general substrate transporter"/>
    <property type="match status" value="1"/>
</dbReference>
<feature type="transmembrane region" description="Helical" evidence="10">
    <location>
        <begin position="427"/>
        <end position="449"/>
    </location>
</feature>
<feature type="transmembrane region" description="Helical" evidence="10">
    <location>
        <begin position="294"/>
        <end position="316"/>
    </location>
</feature>
<dbReference type="Proteomes" id="UP000440096">
    <property type="component" value="Unassembled WGS sequence"/>
</dbReference>
<evidence type="ECO:0000256" key="10">
    <source>
        <dbReference type="SAM" id="Phobius"/>
    </source>
</evidence>
<feature type="transmembrane region" description="Helical" evidence="10">
    <location>
        <begin position="77"/>
        <end position="97"/>
    </location>
</feature>
<keyword evidence="3" id="KW-0813">Transport</keyword>
<feature type="transmembrane region" description="Helical" evidence="10">
    <location>
        <begin position="138"/>
        <end position="159"/>
    </location>
</feature>
<dbReference type="InterPro" id="IPR036259">
    <property type="entry name" value="MFS_trans_sf"/>
</dbReference>
<dbReference type="GO" id="GO:0005886">
    <property type="term" value="C:plasma membrane"/>
    <property type="evidence" value="ECO:0007669"/>
    <property type="project" value="UniProtKB-SubCell"/>
</dbReference>
<evidence type="ECO:0000256" key="9">
    <source>
        <dbReference type="SAM" id="MobiDB-lite"/>
    </source>
</evidence>
<keyword evidence="8 10" id="KW-0472">Membrane</keyword>
<feature type="domain" description="Major facilitator superfamily (MFS) profile" evidence="11">
    <location>
        <begin position="65"/>
        <end position="479"/>
    </location>
</feature>
<organism evidence="12 13">
    <name type="scientific">Amycolatopsis pithecellobii</name>
    <dbReference type="NCBI Taxonomy" id="664692"/>
    <lineage>
        <taxon>Bacteria</taxon>
        <taxon>Bacillati</taxon>
        <taxon>Actinomycetota</taxon>
        <taxon>Actinomycetes</taxon>
        <taxon>Pseudonocardiales</taxon>
        <taxon>Pseudonocardiaceae</taxon>
        <taxon>Amycolatopsis</taxon>
    </lineage>
</organism>
<feature type="compositionally biased region" description="Basic and acidic residues" evidence="9">
    <location>
        <begin position="1"/>
        <end position="14"/>
    </location>
</feature>
<comment type="caution">
    <text evidence="12">The sequence shown here is derived from an EMBL/GenBank/DDBJ whole genome shotgun (WGS) entry which is preliminary data.</text>
</comment>
<dbReference type="AlphaFoldDB" id="A0A6N7Z1A6"/>
<dbReference type="PANTHER" id="PTHR43528">
    <property type="entry name" value="ALPHA-KETOGLUTARATE PERMEASE"/>
    <property type="match status" value="1"/>
</dbReference>
<feature type="transmembrane region" description="Helical" evidence="10">
    <location>
        <begin position="109"/>
        <end position="126"/>
    </location>
</feature>
<dbReference type="InterPro" id="IPR005829">
    <property type="entry name" value="Sugar_transporter_CS"/>
</dbReference>
<keyword evidence="7 10" id="KW-1133">Transmembrane helix</keyword>
<dbReference type="InterPro" id="IPR011701">
    <property type="entry name" value="MFS"/>
</dbReference>
<keyword evidence="5 10" id="KW-0812">Transmembrane</keyword>
<dbReference type="PANTHER" id="PTHR43528:SF7">
    <property type="entry name" value="MFS TRANSPORTER"/>
    <property type="match status" value="1"/>
</dbReference>
<evidence type="ECO:0000256" key="2">
    <source>
        <dbReference type="ARBA" id="ARBA00008240"/>
    </source>
</evidence>
<feature type="transmembrane region" description="Helical" evidence="10">
    <location>
        <begin position="240"/>
        <end position="259"/>
    </location>
</feature>
<evidence type="ECO:0000256" key="7">
    <source>
        <dbReference type="ARBA" id="ARBA00022989"/>
    </source>
</evidence>
<evidence type="ECO:0000256" key="8">
    <source>
        <dbReference type="ARBA" id="ARBA00023136"/>
    </source>
</evidence>
<evidence type="ECO:0000256" key="6">
    <source>
        <dbReference type="ARBA" id="ARBA00022847"/>
    </source>
</evidence>
<dbReference type="PROSITE" id="PS50850">
    <property type="entry name" value="MFS"/>
    <property type="match status" value="1"/>
</dbReference>
<feature type="transmembrane region" description="Helical" evidence="10">
    <location>
        <begin position="361"/>
        <end position="383"/>
    </location>
</feature>
<feature type="transmembrane region" description="Helical" evidence="10">
    <location>
        <begin position="328"/>
        <end position="349"/>
    </location>
</feature>
<dbReference type="InterPro" id="IPR020846">
    <property type="entry name" value="MFS_dom"/>
</dbReference>
<evidence type="ECO:0000256" key="4">
    <source>
        <dbReference type="ARBA" id="ARBA00022475"/>
    </source>
</evidence>
<accession>A0A6N7Z1A6</accession>
<evidence type="ECO:0000259" key="11">
    <source>
        <dbReference type="PROSITE" id="PS50850"/>
    </source>
</evidence>
<comment type="similarity">
    <text evidence="2">Belongs to the major facilitator superfamily. Metabolite:H+ Symporter (MHS) family (TC 2.A.1.6) family.</text>
</comment>
<feature type="region of interest" description="Disordered" evidence="9">
    <location>
        <begin position="1"/>
        <end position="22"/>
    </location>
</feature>
<proteinExistence type="inferred from homology"/>
<dbReference type="InterPro" id="IPR051084">
    <property type="entry name" value="H+-coupled_symporters"/>
</dbReference>
<evidence type="ECO:0000256" key="3">
    <source>
        <dbReference type="ARBA" id="ARBA00022448"/>
    </source>
</evidence>
<name>A0A6N7Z1A6_9PSEU</name>
<feature type="transmembrane region" description="Helical" evidence="10">
    <location>
        <begin position="171"/>
        <end position="192"/>
    </location>
</feature>
<comment type="subcellular location">
    <subcellularLocation>
        <location evidence="1">Cell membrane</location>
        <topology evidence="1">Multi-pass membrane protein</topology>
    </subcellularLocation>
</comment>
<keyword evidence="13" id="KW-1185">Reference proteome</keyword>
<feature type="transmembrane region" description="Helical" evidence="10">
    <location>
        <begin position="213"/>
        <end position="234"/>
    </location>
</feature>
<dbReference type="OrthoDB" id="8953821at2"/>
<protein>
    <submittedName>
        <fullName evidence="12">MFS transporter</fullName>
    </submittedName>
</protein>
<dbReference type="Gene3D" id="1.20.1250.20">
    <property type="entry name" value="MFS general substrate transporter like domains"/>
    <property type="match status" value="2"/>
</dbReference>
<dbReference type="GO" id="GO:0015293">
    <property type="term" value="F:symporter activity"/>
    <property type="evidence" value="ECO:0007669"/>
    <property type="project" value="UniProtKB-KW"/>
</dbReference>